<protein>
    <recommendedName>
        <fullName evidence="4">DUF304 domain-containing protein</fullName>
    </recommendedName>
</protein>
<comment type="caution">
    <text evidence="2">The sequence shown here is derived from an EMBL/GenBank/DDBJ whole genome shotgun (WGS) entry which is preliminary data.</text>
</comment>
<evidence type="ECO:0000313" key="2">
    <source>
        <dbReference type="EMBL" id="KOH46627.1"/>
    </source>
</evidence>
<dbReference type="STRING" id="1409788.NC99_06040"/>
<dbReference type="OrthoDB" id="1121522at2"/>
<dbReference type="Proteomes" id="UP000036958">
    <property type="component" value="Unassembled WGS sequence"/>
</dbReference>
<feature type="transmembrane region" description="Helical" evidence="1">
    <location>
        <begin position="12"/>
        <end position="32"/>
    </location>
</feature>
<sequence length="154" mass="18059">MEISNQKRSRTIKRGFFLIAVLLLLPILFFVWKEMDMVALINGGVFLLFIFGFQFMGLNYVHYQSDGDILQIRYYPIVSFFGKEYSSIEFNKKRLFKAQVERSFLFHELHVEIKTREGIAEYPEVSLAALSSDQIQAIREDLAGMLPEKRQLHQ</sequence>
<keyword evidence="1" id="KW-0812">Transmembrane</keyword>
<feature type="transmembrane region" description="Helical" evidence="1">
    <location>
        <begin position="38"/>
        <end position="61"/>
    </location>
</feature>
<proteinExistence type="predicted"/>
<accession>A0A0L8VEN6</accession>
<keyword evidence="1" id="KW-0472">Membrane</keyword>
<name>A0A0L8VEN6_9BACT</name>
<evidence type="ECO:0008006" key="4">
    <source>
        <dbReference type="Google" id="ProtNLM"/>
    </source>
</evidence>
<gene>
    <name evidence="2" type="ORF">NC99_06040</name>
</gene>
<organism evidence="2 3">
    <name type="scientific">Sunxiuqinia dokdonensis</name>
    <dbReference type="NCBI Taxonomy" id="1409788"/>
    <lineage>
        <taxon>Bacteria</taxon>
        <taxon>Pseudomonadati</taxon>
        <taxon>Bacteroidota</taxon>
        <taxon>Bacteroidia</taxon>
        <taxon>Marinilabiliales</taxon>
        <taxon>Prolixibacteraceae</taxon>
        <taxon>Sunxiuqinia</taxon>
    </lineage>
</organism>
<evidence type="ECO:0000256" key="1">
    <source>
        <dbReference type="SAM" id="Phobius"/>
    </source>
</evidence>
<reference evidence="3" key="1">
    <citation type="submission" date="2015-07" db="EMBL/GenBank/DDBJ databases">
        <title>Genome sequencing of Sunxiuqinia dokdonensis strain SK.</title>
        <authorList>
            <person name="Ahn S."/>
            <person name="Kim B.-C."/>
        </authorList>
    </citation>
    <scope>NUCLEOTIDE SEQUENCE [LARGE SCALE GENOMIC DNA]</scope>
    <source>
        <strain evidence="3">SK</strain>
    </source>
</reference>
<keyword evidence="1" id="KW-1133">Transmembrane helix</keyword>
<dbReference type="EMBL" id="LGIA01000024">
    <property type="protein sequence ID" value="KOH46627.1"/>
    <property type="molecule type" value="Genomic_DNA"/>
</dbReference>
<keyword evidence="3" id="KW-1185">Reference proteome</keyword>
<dbReference type="AlphaFoldDB" id="A0A0L8VEN6"/>
<dbReference type="RefSeq" id="WP_053179582.1">
    <property type="nucleotide sequence ID" value="NZ_LGIA01000024.1"/>
</dbReference>
<evidence type="ECO:0000313" key="3">
    <source>
        <dbReference type="Proteomes" id="UP000036958"/>
    </source>
</evidence>